<keyword evidence="2" id="KW-1185">Reference proteome</keyword>
<protein>
    <submittedName>
        <fullName evidence="1">Uncharacterized protein</fullName>
    </submittedName>
</protein>
<evidence type="ECO:0000313" key="1">
    <source>
        <dbReference type="EMBL" id="KYN32812.1"/>
    </source>
</evidence>
<evidence type="ECO:0000313" key="2">
    <source>
        <dbReference type="Proteomes" id="UP000078541"/>
    </source>
</evidence>
<name>A0A195EY37_9HYME</name>
<organism evidence="1 2">
    <name type="scientific">Trachymyrmex septentrionalis</name>
    <dbReference type="NCBI Taxonomy" id="34720"/>
    <lineage>
        <taxon>Eukaryota</taxon>
        <taxon>Metazoa</taxon>
        <taxon>Ecdysozoa</taxon>
        <taxon>Arthropoda</taxon>
        <taxon>Hexapoda</taxon>
        <taxon>Insecta</taxon>
        <taxon>Pterygota</taxon>
        <taxon>Neoptera</taxon>
        <taxon>Endopterygota</taxon>
        <taxon>Hymenoptera</taxon>
        <taxon>Apocrita</taxon>
        <taxon>Aculeata</taxon>
        <taxon>Formicoidea</taxon>
        <taxon>Formicidae</taxon>
        <taxon>Myrmicinae</taxon>
        <taxon>Trachymyrmex</taxon>
    </lineage>
</organism>
<accession>A0A195EY37</accession>
<dbReference type="EMBL" id="KQ981931">
    <property type="protein sequence ID" value="KYN32812.1"/>
    <property type="molecule type" value="Genomic_DNA"/>
</dbReference>
<gene>
    <name evidence="1" type="ORF">ALC56_12877</name>
</gene>
<dbReference type="AlphaFoldDB" id="A0A195EY37"/>
<reference evidence="1 2" key="1">
    <citation type="submission" date="2016-03" db="EMBL/GenBank/DDBJ databases">
        <title>Trachymyrmex septentrionalis WGS genome.</title>
        <authorList>
            <person name="Nygaard S."/>
            <person name="Hu H."/>
            <person name="Boomsma J."/>
            <person name="Zhang G."/>
        </authorList>
    </citation>
    <scope>NUCLEOTIDE SEQUENCE [LARGE SCALE GENOMIC DNA]</scope>
    <source>
        <strain evidence="1">Tsep2-gDNA-1</strain>
        <tissue evidence="1">Whole body</tissue>
    </source>
</reference>
<sequence>LFYTNIPLLQEKSPILPSVNHHAYRISFFTSLKLLKCINNAFPYVPVRGTLNESNVTISRARPTRANLTDAKFTLEDRAAPSPCTFEIKLFWRIIERQKTLFNLIKCQSLRKRLDECIIA</sequence>
<proteinExistence type="predicted"/>
<dbReference type="Proteomes" id="UP000078541">
    <property type="component" value="Unassembled WGS sequence"/>
</dbReference>
<feature type="non-terminal residue" evidence="1">
    <location>
        <position position="1"/>
    </location>
</feature>